<evidence type="ECO:0000256" key="1">
    <source>
        <dbReference type="SAM" id="Phobius"/>
    </source>
</evidence>
<dbReference type="EMBL" id="BART01015662">
    <property type="protein sequence ID" value="GAG87349.1"/>
    <property type="molecule type" value="Genomic_DNA"/>
</dbReference>
<keyword evidence="1" id="KW-1133">Transmembrane helix</keyword>
<proteinExistence type="predicted"/>
<protein>
    <submittedName>
        <fullName evidence="2">Uncharacterized protein</fullName>
    </submittedName>
</protein>
<comment type="caution">
    <text evidence="2">The sequence shown here is derived from an EMBL/GenBank/DDBJ whole genome shotgun (WGS) entry which is preliminary data.</text>
</comment>
<dbReference type="AlphaFoldDB" id="X1AW61"/>
<keyword evidence="1" id="KW-0812">Transmembrane</keyword>
<gene>
    <name evidence="2" type="ORF">S01H4_30353</name>
</gene>
<reference evidence="2" key="1">
    <citation type="journal article" date="2014" name="Front. Microbiol.">
        <title>High frequency of phylogenetically diverse reductive dehalogenase-homologous genes in deep subseafloor sedimentary metagenomes.</title>
        <authorList>
            <person name="Kawai M."/>
            <person name="Futagami T."/>
            <person name="Toyoda A."/>
            <person name="Takaki Y."/>
            <person name="Nishi S."/>
            <person name="Hori S."/>
            <person name="Arai W."/>
            <person name="Tsubouchi T."/>
            <person name="Morono Y."/>
            <person name="Uchiyama I."/>
            <person name="Ito T."/>
            <person name="Fujiyama A."/>
            <person name="Inagaki F."/>
            <person name="Takami H."/>
        </authorList>
    </citation>
    <scope>NUCLEOTIDE SEQUENCE</scope>
    <source>
        <strain evidence="2">Expedition CK06-06</strain>
    </source>
</reference>
<evidence type="ECO:0000313" key="2">
    <source>
        <dbReference type="EMBL" id="GAG87349.1"/>
    </source>
</evidence>
<keyword evidence="1" id="KW-0472">Membrane</keyword>
<sequence length="79" mass="8426">MADRIVIAGVIILIGLALLGPFNDLFQDSLLPMIANVTGITAFEMATWRFVPLILILFVLGAVLATLIRKGAGSDEGKE</sequence>
<feature type="transmembrane region" description="Helical" evidence="1">
    <location>
        <begin position="5"/>
        <end position="26"/>
    </location>
</feature>
<organism evidence="2">
    <name type="scientific">marine sediment metagenome</name>
    <dbReference type="NCBI Taxonomy" id="412755"/>
    <lineage>
        <taxon>unclassified sequences</taxon>
        <taxon>metagenomes</taxon>
        <taxon>ecological metagenomes</taxon>
    </lineage>
</organism>
<accession>X1AW61</accession>
<name>X1AW61_9ZZZZ</name>
<feature type="transmembrane region" description="Helical" evidence="1">
    <location>
        <begin position="46"/>
        <end position="68"/>
    </location>
</feature>